<proteinExistence type="predicted"/>
<dbReference type="InParanoid" id="B8BX80"/>
<name>B8BX80_THAPS</name>
<keyword evidence="3" id="KW-1185">Reference proteome</keyword>
<dbReference type="eggNOG" id="ENOG502QZ7J">
    <property type="taxonomic scope" value="Eukaryota"/>
</dbReference>
<dbReference type="OMA" id="KKEMGME"/>
<evidence type="ECO:0000313" key="3">
    <source>
        <dbReference type="Proteomes" id="UP000001449"/>
    </source>
</evidence>
<gene>
    <name evidence="2" type="ORF">THAPSDRAFT_3241</name>
</gene>
<protein>
    <submittedName>
        <fullName evidence="2">Uncharacterized protein</fullName>
    </submittedName>
</protein>
<accession>B8BX80</accession>
<dbReference type="AlphaFoldDB" id="B8BX80"/>
<dbReference type="KEGG" id="tps:THAPSDRAFT_3241"/>
<evidence type="ECO:0000313" key="2">
    <source>
        <dbReference type="EMBL" id="EED93661.1"/>
    </source>
</evidence>
<dbReference type="PaxDb" id="35128-Thaps3241"/>
<dbReference type="HOGENOM" id="CLU_493929_0_0_1"/>
<dbReference type="RefSeq" id="XP_002288225.1">
    <property type="nucleotide sequence ID" value="XM_002288189.1"/>
</dbReference>
<sequence length="519" mass="58147">MMSTKSPARRSEPEIAMMEQLADTLDNHIVEPPPSLPPLHTPAPTVVDASKDVTKNVLAAHFLKASIVRICYEEKVVVGEGDAKTLSDSFLDAIVEQYKTNYPTLTAESIKDAIARHTPSVDEPVAAVGMYDEPADEQHKLGHCIAKIDGAMDAYYDKIASMKRTREYNASVVSASSPPPKKRRMPDGKKASTVKVEGVESVLAGVIFKKDSSEEQLLGEITRRYTIERERHGKRIPNNCLNDIVATCKKEMGMEHFDLPVDTINKRVRVRYHAIKAKEEKTSGGIATAAADFRKEGDPHREFQLYEQIYARYSSEKRNHNGKLPKGLFDQIIEGAKMELGLPDCKVSRQKISLRFARENPEMTTKAKANESSEHKRKRQTLLNAIVKRYVNERERHGKKLPDGTLNTIIEETKTELGIHDINVPHDTIRGRIARRSLNVMTLGGNAPYSEIDSTLVDTINRWLGQGISVTRVQGLELANSIRKGLGLGNDGDDDIVLDSKWWRNFLERNKTKLKCATD</sequence>
<organism evidence="2 3">
    <name type="scientific">Thalassiosira pseudonana</name>
    <name type="common">Marine diatom</name>
    <name type="synonym">Cyclotella nana</name>
    <dbReference type="NCBI Taxonomy" id="35128"/>
    <lineage>
        <taxon>Eukaryota</taxon>
        <taxon>Sar</taxon>
        <taxon>Stramenopiles</taxon>
        <taxon>Ochrophyta</taxon>
        <taxon>Bacillariophyta</taxon>
        <taxon>Coscinodiscophyceae</taxon>
        <taxon>Thalassiosirophycidae</taxon>
        <taxon>Thalassiosirales</taxon>
        <taxon>Thalassiosiraceae</taxon>
        <taxon>Thalassiosira</taxon>
    </lineage>
</organism>
<feature type="region of interest" description="Disordered" evidence="1">
    <location>
        <begin position="170"/>
        <end position="192"/>
    </location>
</feature>
<reference evidence="2 3" key="1">
    <citation type="journal article" date="2004" name="Science">
        <title>The genome of the diatom Thalassiosira pseudonana: ecology, evolution, and metabolism.</title>
        <authorList>
            <person name="Armbrust E.V."/>
            <person name="Berges J.A."/>
            <person name="Bowler C."/>
            <person name="Green B.R."/>
            <person name="Martinez D."/>
            <person name="Putnam N.H."/>
            <person name="Zhou S."/>
            <person name="Allen A.E."/>
            <person name="Apt K.E."/>
            <person name="Bechner M."/>
            <person name="Brzezinski M.A."/>
            <person name="Chaal B.K."/>
            <person name="Chiovitti A."/>
            <person name="Davis A.K."/>
            <person name="Demarest M.S."/>
            <person name="Detter J.C."/>
            <person name="Glavina T."/>
            <person name="Goodstein D."/>
            <person name="Hadi M.Z."/>
            <person name="Hellsten U."/>
            <person name="Hildebrand M."/>
            <person name="Jenkins B.D."/>
            <person name="Jurka J."/>
            <person name="Kapitonov V.V."/>
            <person name="Kroger N."/>
            <person name="Lau W.W."/>
            <person name="Lane T.W."/>
            <person name="Larimer F.W."/>
            <person name="Lippmeier J.C."/>
            <person name="Lucas S."/>
            <person name="Medina M."/>
            <person name="Montsant A."/>
            <person name="Obornik M."/>
            <person name="Parker M.S."/>
            <person name="Palenik B."/>
            <person name="Pazour G.J."/>
            <person name="Richardson P.M."/>
            <person name="Rynearson T.A."/>
            <person name="Saito M.A."/>
            <person name="Schwartz D.C."/>
            <person name="Thamatrakoln K."/>
            <person name="Valentin K."/>
            <person name="Vardi A."/>
            <person name="Wilkerson F.P."/>
            <person name="Rokhsar D.S."/>
        </authorList>
    </citation>
    <scope>NUCLEOTIDE SEQUENCE [LARGE SCALE GENOMIC DNA]</scope>
    <source>
        <strain evidence="2 3">CCMP1335</strain>
    </source>
</reference>
<dbReference type="EMBL" id="CM000640">
    <property type="protein sequence ID" value="EED93661.1"/>
    <property type="molecule type" value="Genomic_DNA"/>
</dbReference>
<reference evidence="2 3" key="2">
    <citation type="journal article" date="2008" name="Nature">
        <title>The Phaeodactylum genome reveals the evolutionary history of diatom genomes.</title>
        <authorList>
            <person name="Bowler C."/>
            <person name="Allen A.E."/>
            <person name="Badger J.H."/>
            <person name="Grimwood J."/>
            <person name="Jabbari K."/>
            <person name="Kuo A."/>
            <person name="Maheswari U."/>
            <person name="Martens C."/>
            <person name="Maumus F."/>
            <person name="Otillar R.P."/>
            <person name="Rayko E."/>
            <person name="Salamov A."/>
            <person name="Vandepoele K."/>
            <person name="Beszteri B."/>
            <person name="Gruber A."/>
            <person name="Heijde M."/>
            <person name="Katinka M."/>
            <person name="Mock T."/>
            <person name="Valentin K."/>
            <person name="Verret F."/>
            <person name="Berges J.A."/>
            <person name="Brownlee C."/>
            <person name="Cadoret J.P."/>
            <person name="Chiovitti A."/>
            <person name="Choi C.J."/>
            <person name="Coesel S."/>
            <person name="De Martino A."/>
            <person name="Detter J.C."/>
            <person name="Durkin C."/>
            <person name="Falciatore A."/>
            <person name="Fournet J."/>
            <person name="Haruta M."/>
            <person name="Huysman M.J."/>
            <person name="Jenkins B.D."/>
            <person name="Jiroutova K."/>
            <person name="Jorgensen R.E."/>
            <person name="Joubert Y."/>
            <person name="Kaplan A."/>
            <person name="Kroger N."/>
            <person name="Kroth P.G."/>
            <person name="La Roche J."/>
            <person name="Lindquist E."/>
            <person name="Lommer M."/>
            <person name="Martin-Jezequel V."/>
            <person name="Lopez P.J."/>
            <person name="Lucas S."/>
            <person name="Mangogna M."/>
            <person name="McGinnis K."/>
            <person name="Medlin L.K."/>
            <person name="Montsant A."/>
            <person name="Oudot-Le Secq M.P."/>
            <person name="Napoli C."/>
            <person name="Obornik M."/>
            <person name="Parker M.S."/>
            <person name="Petit J.L."/>
            <person name="Porcel B.M."/>
            <person name="Poulsen N."/>
            <person name="Robison M."/>
            <person name="Rychlewski L."/>
            <person name="Rynearson T.A."/>
            <person name="Schmutz J."/>
            <person name="Shapiro H."/>
            <person name="Siaut M."/>
            <person name="Stanley M."/>
            <person name="Sussman M.R."/>
            <person name="Taylor A.R."/>
            <person name="Vardi A."/>
            <person name="von Dassow P."/>
            <person name="Vyverman W."/>
            <person name="Willis A."/>
            <person name="Wyrwicz L.S."/>
            <person name="Rokhsar D.S."/>
            <person name="Weissenbach J."/>
            <person name="Armbrust E.V."/>
            <person name="Green B.R."/>
            <person name="Van de Peer Y."/>
            <person name="Grigoriev I.V."/>
        </authorList>
    </citation>
    <scope>NUCLEOTIDE SEQUENCE [LARGE SCALE GENOMIC DNA]</scope>
    <source>
        <strain evidence="2 3">CCMP1335</strain>
    </source>
</reference>
<evidence type="ECO:0000256" key="1">
    <source>
        <dbReference type="SAM" id="MobiDB-lite"/>
    </source>
</evidence>
<dbReference type="GeneID" id="7441776"/>
<dbReference type="Proteomes" id="UP000001449">
    <property type="component" value="Chromosome 3"/>
</dbReference>